<dbReference type="CDD" id="cd07920">
    <property type="entry name" value="Pumilio"/>
    <property type="match status" value="1"/>
</dbReference>
<evidence type="ECO:0000256" key="1">
    <source>
        <dbReference type="ARBA" id="ARBA00022737"/>
    </source>
</evidence>
<feature type="compositionally biased region" description="Polar residues" evidence="3">
    <location>
        <begin position="348"/>
        <end position="362"/>
    </location>
</feature>
<keyword evidence="6" id="KW-1185">Reference proteome</keyword>
<dbReference type="PROSITE" id="PS50303">
    <property type="entry name" value="PUM_HD"/>
    <property type="match status" value="1"/>
</dbReference>
<dbReference type="PROSITE" id="PS50302">
    <property type="entry name" value="PUM"/>
    <property type="match status" value="7"/>
</dbReference>
<dbReference type="PANTHER" id="PTHR12537">
    <property type="entry name" value="RNA BINDING PROTEIN PUMILIO-RELATED"/>
    <property type="match status" value="1"/>
</dbReference>
<evidence type="ECO:0000256" key="3">
    <source>
        <dbReference type="SAM" id="MobiDB-lite"/>
    </source>
</evidence>
<dbReference type="Proteomes" id="UP000001449">
    <property type="component" value="Chromosome 5"/>
</dbReference>
<dbReference type="Pfam" id="PF00806">
    <property type="entry name" value="PUF"/>
    <property type="match status" value="7"/>
</dbReference>
<feature type="domain" description="PUM-HD" evidence="4">
    <location>
        <begin position="1"/>
        <end position="336"/>
    </location>
</feature>
<dbReference type="InterPro" id="IPR016024">
    <property type="entry name" value="ARM-type_fold"/>
</dbReference>
<dbReference type="InterPro" id="IPR011989">
    <property type="entry name" value="ARM-like"/>
</dbReference>
<feature type="repeat" description="Pumilio" evidence="2">
    <location>
        <begin position="16"/>
        <end position="51"/>
    </location>
</feature>
<feature type="repeat" description="Pumilio" evidence="2">
    <location>
        <begin position="52"/>
        <end position="87"/>
    </location>
</feature>
<sequence>MTIKGKGYDDGMNLVQIKGHIAVVAKEQDGSRFIQHRLSIADDEERQMAFDEAINAVKELANDVYGNFILQSLLEFGTDEMRSVLAGRLLAVDVVSLSKKVYGCRVVQKALETLNRTDVCRLVSSFEGQVADCIRDLNANHTIQKIVTVLSVLDIIIDEVIGDLENLSRHSFGCRVVQRMLESCSGEQKNRVLDSIIEYRESLIEDKFGNYTIQRCLTHGRHSDIDAIFESITVNNNVLKLSKQKQASNVVETMLRHGNSEQRRRIVQEMLDFISTNAAVTLATDPFGNYVVKTALDFKSPIQLMKLVPKVEPQVASVFFVKPAIDTDTTDVKDVPSPTSSSNTDSNANKSFNKWQPPNQSNQRKKWSSTAFKAGNYLESLSSPSSSRTDNPSSNTINNDEEDEDDTKSLLQSLRAQQAQLRMERQKLQQRAMQDAIQRTNPQEAIMARLEKAEEELYSEGSSEPAAVKLFGVGRVFLHGYFSSKDAGLSKEEEAVG</sequence>
<feature type="compositionally biased region" description="Low complexity" evidence="3">
    <location>
        <begin position="335"/>
        <end position="347"/>
    </location>
</feature>
<dbReference type="STRING" id="35128.B8C3V1"/>
<feature type="repeat" description="Pumilio" evidence="2">
    <location>
        <begin position="159"/>
        <end position="194"/>
    </location>
</feature>
<dbReference type="SMART" id="SM00025">
    <property type="entry name" value="Pumilio"/>
    <property type="match status" value="8"/>
</dbReference>
<evidence type="ECO:0000259" key="4">
    <source>
        <dbReference type="PROSITE" id="PS50303"/>
    </source>
</evidence>
<dbReference type="GO" id="GO:0003729">
    <property type="term" value="F:mRNA binding"/>
    <property type="evidence" value="ECO:0000318"/>
    <property type="project" value="GO_Central"/>
</dbReference>
<feature type="repeat" description="Pumilio" evidence="2">
    <location>
        <begin position="272"/>
        <end position="309"/>
    </location>
</feature>
<feature type="repeat" description="Pumilio" evidence="2">
    <location>
        <begin position="231"/>
        <end position="268"/>
    </location>
</feature>
<dbReference type="AlphaFoldDB" id="B8C3V1"/>
<dbReference type="SUPFAM" id="SSF48371">
    <property type="entry name" value="ARM repeat"/>
    <property type="match status" value="1"/>
</dbReference>
<dbReference type="Gene3D" id="1.25.10.10">
    <property type="entry name" value="Leucine-rich Repeat Variant"/>
    <property type="match status" value="1"/>
</dbReference>
<evidence type="ECO:0000256" key="2">
    <source>
        <dbReference type="PROSITE-ProRule" id="PRU00317"/>
    </source>
</evidence>
<reference evidence="5 6" key="2">
    <citation type="journal article" date="2008" name="Nature">
        <title>The Phaeodactylum genome reveals the evolutionary history of diatom genomes.</title>
        <authorList>
            <person name="Bowler C."/>
            <person name="Allen A.E."/>
            <person name="Badger J.H."/>
            <person name="Grimwood J."/>
            <person name="Jabbari K."/>
            <person name="Kuo A."/>
            <person name="Maheswari U."/>
            <person name="Martens C."/>
            <person name="Maumus F."/>
            <person name="Otillar R.P."/>
            <person name="Rayko E."/>
            <person name="Salamov A."/>
            <person name="Vandepoele K."/>
            <person name="Beszteri B."/>
            <person name="Gruber A."/>
            <person name="Heijde M."/>
            <person name="Katinka M."/>
            <person name="Mock T."/>
            <person name="Valentin K."/>
            <person name="Verret F."/>
            <person name="Berges J.A."/>
            <person name="Brownlee C."/>
            <person name="Cadoret J.P."/>
            <person name="Chiovitti A."/>
            <person name="Choi C.J."/>
            <person name="Coesel S."/>
            <person name="De Martino A."/>
            <person name="Detter J.C."/>
            <person name="Durkin C."/>
            <person name="Falciatore A."/>
            <person name="Fournet J."/>
            <person name="Haruta M."/>
            <person name="Huysman M.J."/>
            <person name="Jenkins B.D."/>
            <person name="Jiroutova K."/>
            <person name="Jorgensen R.E."/>
            <person name="Joubert Y."/>
            <person name="Kaplan A."/>
            <person name="Kroger N."/>
            <person name="Kroth P.G."/>
            <person name="La Roche J."/>
            <person name="Lindquist E."/>
            <person name="Lommer M."/>
            <person name="Martin-Jezequel V."/>
            <person name="Lopez P.J."/>
            <person name="Lucas S."/>
            <person name="Mangogna M."/>
            <person name="McGinnis K."/>
            <person name="Medlin L.K."/>
            <person name="Montsant A."/>
            <person name="Oudot-Le Secq M.P."/>
            <person name="Napoli C."/>
            <person name="Obornik M."/>
            <person name="Parker M.S."/>
            <person name="Petit J.L."/>
            <person name="Porcel B.M."/>
            <person name="Poulsen N."/>
            <person name="Robison M."/>
            <person name="Rychlewski L."/>
            <person name="Rynearson T.A."/>
            <person name="Schmutz J."/>
            <person name="Shapiro H."/>
            <person name="Siaut M."/>
            <person name="Stanley M."/>
            <person name="Sussman M.R."/>
            <person name="Taylor A.R."/>
            <person name="Vardi A."/>
            <person name="von Dassow P."/>
            <person name="Vyverman W."/>
            <person name="Willis A."/>
            <person name="Wyrwicz L.S."/>
            <person name="Rokhsar D.S."/>
            <person name="Weissenbach J."/>
            <person name="Armbrust E.V."/>
            <person name="Green B.R."/>
            <person name="Van de Peer Y."/>
            <person name="Grigoriev I.V."/>
        </authorList>
    </citation>
    <scope>NUCLEOTIDE SEQUENCE [LARGE SCALE GENOMIC DNA]</scope>
    <source>
        <strain evidence="5 6">CCMP1335</strain>
    </source>
</reference>
<dbReference type="HOGENOM" id="CLU_549234_0_0_1"/>
<dbReference type="RefSeq" id="XP_002290870.1">
    <property type="nucleotide sequence ID" value="XM_002290834.1"/>
</dbReference>
<protein>
    <recommendedName>
        <fullName evidence="4">PUM-HD domain-containing protein</fullName>
    </recommendedName>
</protein>
<feature type="repeat" description="Pumilio" evidence="2">
    <location>
        <begin position="195"/>
        <end position="230"/>
    </location>
</feature>
<name>B8C3V1_THAPS</name>
<organism evidence="5 6">
    <name type="scientific">Thalassiosira pseudonana</name>
    <name type="common">Marine diatom</name>
    <name type="synonym">Cyclotella nana</name>
    <dbReference type="NCBI Taxonomy" id="35128"/>
    <lineage>
        <taxon>Eukaryota</taxon>
        <taxon>Sar</taxon>
        <taxon>Stramenopiles</taxon>
        <taxon>Ochrophyta</taxon>
        <taxon>Bacillariophyta</taxon>
        <taxon>Coscinodiscophyceae</taxon>
        <taxon>Thalassiosirophycidae</taxon>
        <taxon>Thalassiosirales</taxon>
        <taxon>Thalassiosiraceae</taxon>
        <taxon>Thalassiosira</taxon>
    </lineage>
</organism>
<dbReference type="GO" id="GO:0010608">
    <property type="term" value="P:post-transcriptional regulation of gene expression"/>
    <property type="evidence" value="ECO:0000318"/>
    <property type="project" value="GO_Central"/>
</dbReference>
<dbReference type="PANTHER" id="PTHR12537:SF12">
    <property type="entry name" value="MATERNAL PROTEIN PUMILIO"/>
    <property type="match status" value="1"/>
</dbReference>
<evidence type="ECO:0000313" key="5">
    <source>
        <dbReference type="EMBL" id="EED92622.1"/>
    </source>
</evidence>
<dbReference type="InterPro" id="IPR033133">
    <property type="entry name" value="PUM-HD"/>
</dbReference>
<evidence type="ECO:0000313" key="6">
    <source>
        <dbReference type="Proteomes" id="UP000001449"/>
    </source>
</evidence>
<dbReference type="GeneID" id="7444908"/>
<accession>B8C3V1</accession>
<proteinExistence type="predicted"/>
<dbReference type="InterPro" id="IPR001313">
    <property type="entry name" value="Pumilio_RNA-bd_rpt"/>
</dbReference>
<dbReference type="PaxDb" id="35128-Thaps268963"/>
<feature type="region of interest" description="Disordered" evidence="3">
    <location>
        <begin position="379"/>
        <end position="408"/>
    </location>
</feature>
<dbReference type="OMA" id="GHADISN"/>
<keyword evidence="1" id="KW-0677">Repeat</keyword>
<dbReference type="InterPro" id="IPR033712">
    <property type="entry name" value="Pumilio_RNA-bd"/>
</dbReference>
<feature type="compositionally biased region" description="Low complexity" evidence="3">
    <location>
        <begin position="380"/>
        <end position="396"/>
    </location>
</feature>
<dbReference type="GO" id="GO:0005737">
    <property type="term" value="C:cytoplasm"/>
    <property type="evidence" value="ECO:0000318"/>
    <property type="project" value="GO_Central"/>
</dbReference>
<dbReference type="eggNOG" id="KOG1488">
    <property type="taxonomic scope" value="Eukaryota"/>
</dbReference>
<gene>
    <name evidence="5" type="ORF">THAPSDRAFT_268963</name>
</gene>
<dbReference type="InParanoid" id="B8C3V1"/>
<dbReference type="KEGG" id="tps:THAPSDRAFT_268963"/>
<reference evidence="5 6" key="1">
    <citation type="journal article" date="2004" name="Science">
        <title>The genome of the diatom Thalassiosira pseudonana: ecology, evolution, and metabolism.</title>
        <authorList>
            <person name="Armbrust E.V."/>
            <person name="Berges J.A."/>
            <person name="Bowler C."/>
            <person name="Green B.R."/>
            <person name="Martinez D."/>
            <person name="Putnam N.H."/>
            <person name="Zhou S."/>
            <person name="Allen A.E."/>
            <person name="Apt K.E."/>
            <person name="Bechner M."/>
            <person name="Brzezinski M.A."/>
            <person name="Chaal B.K."/>
            <person name="Chiovitti A."/>
            <person name="Davis A.K."/>
            <person name="Demarest M.S."/>
            <person name="Detter J.C."/>
            <person name="Glavina T."/>
            <person name="Goodstein D."/>
            <person name="Hadi M.Z."/>
            <person name="Hellsten U."/>
            <person name="Hildebrand M."/>
            <person name="Jenkins B.D."/>
            <person name="Jurka J."/>
            <person name="Kapitonov V.V."/>
            <person name="Kroger N."/>
            <person name="Lau W.W."/>
            <person name="Lane T.W."/>
            <person name="Larimer F.W."/>
            <person name="Lippmeier J.C."/>
            <person name="Lucas S."/>
            <person name="Medina M."/>
            <person name="Montsant A."/>
            <person name="Obornik M."/>
            <person name="Parker M.S."/>
            <person name="Palenik B."/>
            <person name="Pazour G.J."/>
            <person name="Richardson P.M."/>
            <person name="Rynearson T.A."/>
            <person name="Saito M.A."/>
            <person name="Schwartz D.C."/>
            <person name="Thamatrakoln K."/>
            <person name="Valentin K."/>
            <person name="Vardi A."/>
            <person name="Wilkerson F.P."/>
            <person name="Rokhsar D.S."/>
        </authorList>
    </citation>
    <scope>NUCLEOTIDE SEQUENCE [LARGE SCALE GENOMIC DNA]</scope>
    <source>
        <strain evidence="5 6">CCMP1335</strain>
    </source>
</reference>
<feature type="region of interest" description="Disordered" evidence="3">
    <location>
        <begin position="329"/>
        <end position="367"/>
    </location>
</feature>
<dbReference type="EMBL" id="CM000642">
    <property type="protein sequence ID" value="EED92622.1"/>
    <property type="molecule type" value="Genomic_DNA"/>
</dbReference>
<feature type="repeat" description="Pumilio" evidence="2">
    <location>
        <begin position="88"/>
        <end position="124"/>
    </location>
</feature>